<reference evidence="1 2" key="1">
    <citation type="journal article" date="2018" name="Science">
        <title>The opium poppy genome and morphinan production.</title>
        <authorList>
            <person name="Guo L."/>
            <person name="Winzer T."/>
            <person name="Yang X."/>
            <person name="Li Y."/>
            <person name="Ning Z."/>
            <person name="He Z."/>
            <person name="Teodor R."/>
            <person name="Lu Y."/>
            <person name="Bowser T.A."/>
            <person name="Graham I.A."/>
            <person name="Ye K."/>
        </authorList>
    </citation>
    <scope>NUCLEOTIDE SEQUENCE [LARGE SCALE GENOMIC DNA]</scope>
    <source>
        <strain evidence="2">cv. HN1</strain>
        <tissue evidence="1">Leaves</tissue>
    </source>
</reference>
<dbReference type="EMBL" id="CM010719">
    <property type="protein sequence ID" value="RZC63737.1"/>
    <property type="molecule type" value="Genomic_DNA"/>
</dbReference>
<dbReference type="Proteomes" id="UP000316621">
    <property type="component" value="Chromosome 5"/>
</dbReference>
<dbReference type="Gramene" id="RZC63737">
    <property type="protein sequence ID" value="RZC63737"/>
    <property type="gene ID" value="C5167_025483"/>
</dbReference>
<proteinExistence type="predicted"/>
<evidence type="ECO:0000313" key="2">
    <source>
        <dbReference type="Proteomes" id="UP000316621"/>
    </source>
</evidence>
<keyword evidence="2" id="KW-1185">Reference proteome</keyword>
<dbReference type="AlphaFoldDB" id="A0A4Y7JSP2"/>
<accession>A0A4Y7JSP2</accession>
<feature type="non-terminal residue" evidence="1">
    <location>
        <position position="1"/>
    </location>
</feature>
<organism evidence="1 2">
    <name type="scientific">Papaver somniferum</name>
    <name type="common">Opium poppy</name>
    <dbReference type="NCBI Taxonomy" id="3469"/>
    <lineage>
        <taxon>Eukaryota</taxon>
        <taxon>Viridiplantae</taxon>
        <taxon>Streptophyta</taxon>
        <taxon>Embryophyta</taxon>
        <taxon>Tracheophyta</taxon>
        <taxon>Spermatophyta</taxon>
        <taxon>Magnoliopsida</taxon>
        <taxon>Ranunculales</taxon>
        <taxon>Papaveraceae</taxon>
        <taxon>Papaveroideae</taxon>
        <taxon>Papaver</taxon>
    </lineage>
</organism>
<name>A0A4Y7JSP2_PAPSO</name>
<protein>
    <submittedName>
        <fullName evidence="1">Uncharacterized protein</fullName>
    </submittedName>
</protein>
<evidence type="ECO:0000313" key="1">
    <source>
        <dbReference type="EMBL" id="RZC63737.1"/>
    </source>
</evidence>
<gene>
    <name evidence="1" type="ORF">C5167_025483</name>
</gene>
<sequence>RRNGSWWPWRIMGFPEFLDGCVLSLKDQTPVKFLGRYNANILSPCYTFFS</sequence>